<reference evidence="1 2" key="1">
    <citation type="submission" date="2020-04" db="EMBL/GenBank/DDBJ databases">
        <authorList>
            <person name="De Canck E."/>
        </authorList>
    </citation>
    <scope>NUCLEOTIDE SEQUENCE [LARGE SCALE GENOMIC DNA]</scope>
    <source>
        <strain evidence="1 2">LMG 26858</strain>
    </source>
</reference>
<sequence>MTTIRHHSSEMQTARRMTAEQLRLLGVPLKASTSNVQMAELIAERMGWAAPDAVPAALLPFFMRFLDVSRVGVTPPPYRPVVRRPMCYDLAMRNVAARAAAVQPHLTHAASNVITWRELAA</sequence>
<name>A0A6S7CS14_9BURK</name>
<keyword evidence="2" id="KW-1185">Reference proteome</keyword>
<dbReference type="EMBL" id="CADILG010000014">
    <property type="protein sequence ID" value="CAB3862651.1"/>
    <property type="molecule type" value="Genomic_DNA"/>
</dbReference>
<dbReference type="AlphaFoldDB" id="A0A6S7CS14"/>
<evidence type="ECO:0000313" key="2">
    <source>
        <dbReference type="Proteomes" id="UP000494117"/>
    </source>
</evidence>
<organism evidence="1 2">
    <name type="scientific">Achromobacter anxifer</name>
    <dbReference type="NCBI Taxonomy" id="1287737"/>
    <lineage>
        <taxon>Bacteria</taxon>
        <taxon>Pseudomonadati</taxon>
        <taxon>Pseudomonadota</taxon>
        <taxon>Betaproteobacteria</taxon>
        <taxon>Burkholderiales</taxon>
        <taxon>Alcaligenaceae</taxon>
        <taxon>Achromobacter</taxon>
    </lineage>
</organism>
<dbReference type="RefSeq" id="WP_175207183.1">
    <property type="nucleotide sequence ID" value="NZ_CADILG010000014.1"/>
</dbReference>
<dbReference type="Proteomes" id="UP000494117">
    <property type="component" value="Unassembled WGS sequence"/>
</dbReference>
<gene>
    <name evidence="1" type="ORF">LMG26858_02302</name>
</gene>
<proteinExistence type="predicted"/>
<protein>
    <submittedName>
        <fullName evidence="1">Uncharacterized protein</fullName>
    </submittedName>
</protein>
<accession>A0A6S7CS14</accession>
<evidence type="ECO:0000313" key="1">
    <source>
        <dbReference type="EMBL" id="CAB3862651.1"/>
    </source>
</evidence>